<proteinExistence type="predicted"/>
<dbReference type="Proteomes" id="UP000249185">
    <property type="component" value="Unassembled WGS sequence"/>
</dbReference>
<sequence length="225" mass="22193">MPAEPLVLAFDTAAAHCAAALVQGGAPRAIRVEPMARGQAERLMPLVAELLAEAGAGWGDLGLIAVGTGPGNFTGLRIGVAAARGLALGRGLPAIGVSLFEALAEGRNGPALVTLDDRRGGVFAQRLMDGAPLGAAVETGLATLGADLGALAPGTLCLGHRAAEVAAALGALAGPETVEADPVAIARVALGRHAAGGAPRPAPLYIRRADAAPPSEAPARILDDA</sequence>
<dbReference type="Gene3D" id="3.30.420.40">
    <property type="match status" value="2"/>
</dbReference>
<protein>
    <submittedName>
        <fullName evidence="2">tRNA (Adenosine(37)-N6)-threonylcarbamoyltransferase complex dimerization subunit type 1 TsaB</fullName>
    </submittedName>
</protein>
<evidence type="ECO:0000313" key="3">
    <source>
        <dbReference type="Proteomes" id="UP000249185"/>
    </source>
</evidence>
<accession>A0A2W5PWY4</accession>
<keyword evidence="2" id="KW-0808">Transferase</keyword>
<reference evidence="2 3" key="1">
    <citation type="submission" date="2017-08" db="EMBL/GenBank/DDBJ databases">
        <title>Infants hospitalized years apart are colonized by the same room-sourced microbial strains.</title>
        <authorList>
            <person name="Brooks B."/>
            <person name="Olm M.R."/>
            <person name="Firek B.A."/>
            <person name="Baker R."/>
            <person name="Thomas B.C."/>
            <person name="Morowitz M.J."/>
            <person name="Banfield J.F."/>
        </authorList>
    </citation>
    <scope>NUCLEOTIDE SEQUENCE [LARGE SCALE GENOMIC DNA]</scope>
    <source>
        <strain evidence="2">S2_005_002_R2_34</strain>
    </source>
</reference>
<evidence type="ECO:0000259" key="1">
    <source>
        <dbReference type="Pfam" id="PF00814"/>
    </source>
</evidence>
<dbReference type="InterPro" id="IPR000905">
    <property type="entry name" value="Gcp-like_dom"/>
</dbReference>
<dbReference type="GO" id="GO:0005829">
    <property type="term" value="C:cytosol"/>
    <property type="evidence" value="ECO:0007669"/>
    <property type="project" value="TreeGrafter"/>
</dbReference>
<organism evidence="2 3">
    <name type="scientific">Rhodovulum sulfidophilum</name>
    <name type="common">Rhodobacter sulfidophilus</name>
    <dbReference type="NCBI Taxonomy" id="35806"/>
    <lineage>
        <taxon>Bacteria</taxon>
        <taxon>Pseudomonadati</taxon>
        <taxon>Pseudomonadota</taxon>
        <taxon>Alphaproteobacteria</taxon>
        <taxon>Rhodobacterales</taxon>
        <taxon>Paracoccaceae</taxon>
        <taxon>Rhodovulum</taxon>
    </lineage>
</organism>
<gene>
    <name evidence="2" type="primary">tsaB</name>
    <name evidence="2" type="ORF">DI556_18460</name>
</gene>
<dbReference type="NCBIfam" id="TIGR03725">
    <property type="entry name" value="T6A_YeaZ"/>
    <property type="match status" value="1"/>
</dbReference>
<dbReference type="EMBL" id="QFPW01000019">
    <property type="protein sequence ID" value="PZQ46973.1"/>
    <property type="molecule type" value="Genomic_DNA"/>
</dbReference>
<dbReference type="GO" id="GO:0016740">
    <property type="term" value="F:transferase activity"/>
    <property type="evidence" value="ECO:0007669"/>
    <property type="project" value="UniProtKB-KW"/>
</dbReference>
<dbReference type="Pfam" id="PF00814">
    <property type="entry name" value="TsaD"/>
    <property type="match status" value="1"/>
</dbReference>
<feature type="domain" description="Gcp-like" evidence="1">
    <location>
        <begin position="36"/>
        <end position="124"/>
    </location>
</feature>
<dbReference type="InterPro" id="IPR043129">
    <property type="entry name" value="ATPase_NBD"/>
</dbReference>
<dbReference type="InterPro" id="IPR022496">
    <property type="entry name" value="T6A_TsaB"/>
</dbReference>
<dbReference type="AlphaFoldDB" id="A0A2W5PWY4"/>
<dbReference type="GO" id="GO:0002949">
    <property type="term" value="P:tRNA threonylcarbamoyladenosine modification"/>
    <property type="evidence" value="ECO:0007669"/>
    <property type="project" value="InterPro"/>
</dbReference>
<dbReference type="PANTHER" id="PTHR11735:SF11">
    <property type="entry name" value="TRNA THREONYLCARBAMOYLADENOSINE BIOSYNTHESIS PROTEIN TSAB"/>
    <property type="match status" value="1"/>
</dbReference>
<evidence type="ECO:0000313" key="2">
    <source>
        <dbReference type="EMBL" id="PZQ46973.1"/>
    </source>
</evidence>
<name>A0A2W5PWY4_RHOSU</name>
<dbReference type="PANTHER" id="PTHR11735">
    <property type="entry name" value="TRNA N6-ADENOSINE THREONYLCARBAMOYLTRANSFERASE"/>
    <property type="match status" value="1"/>
</dbReference>
<comment type="caution">
    <text evidence="2">The sequence shown here is derived from an EMBL/GenBank/DDBJ whole genome shotgun (WGS) entry which is preliminary data.</text>
</comment>
<dbReference type="SUPFAM" id="SSF53067">
    <property type="entry name" value="Actin-like ATPase domain"/>
    <property type="match status" value="1"/>
</dbReference>